<reference evidence="3 4" key="1">
    <citation type="journal article" date="2019" name="Nat. Commun.">
        <title>A new type of DNA phosphorothioation-based antiviral system in archaea.</title>
        <authorList>
            <person name="Xiong L."/>
            <person name="Liu S."/>
            <person name="Chen S."/>
            <person name="Xiao Y."/>
            <person name="Zhu B."/>
            <person name="Gao Y."/>
            <person name="Zhang Y."/>
            <person name="Chen B."/>
            <person name="Luo J."/>
            <person name="Deng Z."/>
            <person name="Chen X."/>
            <person name="Wang L."/>
            <person name="Chen S."/>
        </authorList>
    </citation>
    <scope>NUCLEOTIDE SEQUENCE [LARGE SCALE GENOMIC DNA]</scope>
    <source>
        <strain evidence="3 4">JCM 10635</strain>
    </source>
</reference>
<evidence type="ECO:0000313" key="4">
    <source>
        <dbReference type="Proteomes" id="UP000296822"/>
    </source>
</evidence>
<dbReference type="EMBL" id="CP031305">
    <property type="protein sequence ID" value="QCC55034.1"/>
    <property type="molecule type" value="Genomic_DNA"/>
</dbReference>
<feature type="transmembrane region" description="Helical" evidence="2">
    <location>
        <begin position="68"/>
        <end position="86"/>
    </location>
</feature>
<keyword evidence="2" id="KW-1133">Transmembrane helix</keyword>
<accession>A0A4D6HLE3</accession>
<proteinExistence type="predicted"/>
<feature type="compositionally biased region" description="Polar residues" evidence="1">
    <location>
        <begin position="142"/>
        <end position="156"/>
    </location>
</feature>
<sequence>MSQASRVSVGRTLEFALAAGPAVAPAQQLLTAGAELAGVSLSYWLAFLLVLLVGVVLAATYDGSSTTVFGAAILAVVLYVALQWVVGLWQVNVISPQLIVADVFVYLAAVSSAIVIVSGSHGDTNPPPRNGKTDSRTDEHSSQACGSANADSTAGE</sequence>
<evidence type="ECO:0000256" key="1">
    <source>
        <dbReference type="SAM" id="MobiDB-lite"/>
    </source>
</evidence>
<dbReference type="GeneID" id="39851878"/>
<name>A0A4D6HLE3_9EURY</name>
<protein>
    <submittedName>
        <fullName evidence="3">Uncharacterized protein</fullName>
    </submittedName>
</protein>
<feature type="transmembrane region" description="Helical" evidence="2">
    <location>
        <begin position="98"/>
        <end position="119"/>
    </location>
</feature>
<keyword evidence="2" id="KW-0812">Transmembrane</keyword>
<feature type="compositionally biased region" description="Basic and acidic residues" evidence="1">
    <location>
        <begin position="131"/>
        <end position="141"/>
    </location>
</feature>
<feature type="transmembrane region" description="Helical" evidence="2">
    <location>
        <begin position="41"/>
        <end position="61"/>
    </location>
</feature>
<keyword evidence="2" id="KW-0472">Membrane</keyword>
<feature type="region of interest" description="Disordered" evidence="1">
    <location>
        <begin position="121"/>
        <end position="156"/>
    </location>
</feature>
<dbReference type="AlphaFoldDB" id="A0A4D6HLE3"/>
<dbReference type="KEGG" id="nbg:DV706_11475"/>
<organism evidence="3 4">
    <name type="scientific">Natronorubrum bangense</name>
    <dbReference type="NCBI Taxonomy" id="61858"/>
    <lineage>
        <taxon>Archaea</taxon>
        <taxon>Methanobacteriati</taxon>
        <taxon>Methanobacteriota</taxon>
        <taxon>Stenosarchaea group</taxon>
        <taxon>Halobacteria</taxon>
        <taxon>Halobacteriales</taxon>
        <taxon>Natrialbaceae</taxon>
        <taxon>Natronorubrum</taxon>
    </lineage>
</organism>
<evidence type="ECO:0000256" key="2">
    <source>
        <dbReference type="SAM" id="Phobius"/>
    </source>
</evidence>
<dbReference type="RefSeq" id="WP_006067420.1">
    <property type="nucleotide sequence ID" value="NZ_CP031305.1"/>
</dbReference>
<gene>
    <name evidence="3" type="ORF">DV706_11475</name>
</gene>
<evidence type="ECO:0000313" key="3">
    <source>
        <dbReference type="EMBL" id="QCC55034.1"/>
    </source>
</evidence>
<dbReference type="Proteomes" id="UP000296822">
    <property type="component" value="Chromosome"/>
</dbReference>